<name>Q97B78_THEVO</name>
<dbReference type="PANTHER" id="PTHR37691:SF1">
    <property type="entry name" value="BLR3518 PROTEIN"/>
    <property type="match status" value="1"/>
</dbReference>
<dbReference type="STRING" id="273116.gene:9381365"/>
<reference evidence="1 2" key="1">
    <citation type="journal article" date="1999" name="Proc. Jpn. Acad.">
        <title>Determination of the complete genomic DNA sequence of Thermoplasma volvanium GSS1.</title>
        <authorList>
            <person name="Kawashima T."/>
            <person name="Yamamoto Y."/>
            <person name="Aramaki H."/>
            <person name="Nunoshiba T."/>
            <person name="Kawamoto T."/>
            <person name="Watanabe K."/>
            <person name="Yamazaki M."/>
            <person name="Kanehori K."/>
            <person name="Amano N."/>
            <person name="Ohya Y."/>
            <person name="Makino K."/>
            <person name="Suzuki M."/>
        </authorList>
    </citation>
    <scope>NUCLEOTIDE SEQUENCE [LARGE SCALE GENOMIC DNA]</scope>
    <source>
        <strain evidence="2">ATCC 51530 / DSM 4299 / JCM 9571 / NBRC 15438 / GSS1</strain>
    </source>
</reference>
<dbReference type="Pfam" id="PF02635">
    <property type="entry name" value="DsrE"/>
    <property type="match status" value="1"/>
</dbReference>
<reference evidence="1 2" key="2">
    <citation type="journal article" date="2000" name="Proc. Natl. Acad. Sci. U.S.A.">
        <title>Archaeal adaptation to higher temperatures revealed by genomic sequence of Thermoplasma volcanium.</title>
        <authorList>
            <person name="Kawashima T."/>
            <person name="Amano N."/>
            <person name="Koike H."/>
            <person name="Makino S."/>
            <person name="Higuchi S."/>
            <person name="Kawashima-Ohya Y."/>
            <person name="Watanabe K."/>
            <person name="Yamazaki M."/>
            <person name="Kanehori K."/>
            <person name="Kawamoto T."/>
            <person name="Nunoshiba T."/>
            <person name="Yamamoto Y."/>
            <person name="Aramaki H."/>
            <person name="Makino K."/>
            <person name="Suzuki M."/>
        </authorList>
    </citation>
    <scope>NUCLEOTIDE SEQUENCE [LARGE SCALE GENOMIC DNA]</scope>
    <source>
        <strain evidence="2">ATCC 51530 / DSM 4299 / JCM 9571 / NBRC 15438 / GSS1</strain>
    </source>
</reference>
<dbReference type="GeneID" id="1441096"/>
<protein>
    <submittedName>
        <fullName evidence="1">Uncharacterized protein</fullName>
    </submittedName>
</protein>
<dbReference type="InterPro" id="IPR003787">
    <property type="entry name" value="Sulphur_relay_DsrE/F-like"/>
</dbReference>
<dbReference type="SUPFAM" id="SSF75169">
    <property type="entry name" value="DsrEFH-like"/>
    <property type="match status" value="1"/>
</dbReference>
<dbReference type="InterPro" id="IPR027396">
    <property type="entry name" value="DsrEFH-like"/>
</dbReference>
<dbReference type="AlphaFoldDB" id="Q97B78"/>
<dbReference type="KEGG" id="tvo:TVG0567488"/>
<dbReference type="EMBL" id="BA000011">
    <property type="protein sequence ID" value="BAB59721.1"/>
    <property type="molecule type" value="Genomic_DNA"/>
</dbReference>
<organism evidence="1 2">
    <name type="scientific">Thermoplasma volcanium (strain ATCC 51530 / DSM 4299 / JCM 9571 / NBRC 15438 / GSS1)</name>
    <dbReference type="NCBI Taxonomy" id="273116"/>
    <lineage>
        <taxon>Archaea</taxon>
        <taxon>Methanobacteriati</taxon>
        <taxon>Thermoplasmatota</taxon>
        <taxon>Thermoplasmata</taxon>
        <taxon>Thermoplasmatales</taxon>
        <taxon>Thermoplasmataceae</taxon>
        <taxon>Thermoplasma</taxon>
    </lineage>
</organism>
<dbReference type="Gene3D" id="3.40.1260.10">
    <property type="entry name" value="DsrEFH-like"/>
    <property type="match status" value="1"/>
</dbReference>
<keyword evidence="2" id="KW-1185">Reference proteome</keyword>
<evidence type="ECO:0000313" key="2">
    <source>
        <dbReference type="Proteomes" id="UP000001017"/>
    </source>
</evidence>
<proteinExistence type="predicted"/>
<dbReference type="RefSeq" id="WP_010916838.1">
    <property type="nucleotide sequence ID" value="NC_002689.2"/>
</dbReference>
<sequence>MKVITNVTDPSKVGQVVRNLMNLLREDPSIEVEVVFHVDAITVLSAESENKDVYALLKNGINVVACRNSMIAKGMDSDSLILGVTVVNAGIYELVKKISEGWIYIRL</sequence>
<dbReference type="OrthoDB" id="57062at2157"/>
<accession>Q97B78</accession>
<dbReference type="eggNOG" id="arCOG04394">
    <property type="taxonomic scope" value="Archaea"/>
</dbReference>
<dbReference type="PANTHER" id="PTHR37691">
    <property type="entry name" value="BLR3518 PROTEIN"/>
    <property type="match status" value="1"/>
</dbReference>
<evidence type="ECO:0000313" key="1">
    <source>
        <dbReference type="EMBL" id="BAB59721.1"/>
    </source>
</evidence>
<gene>
    <name evidence="1" type="ORF">TVG0567488</name>
</gene>
<dbReference type="PaxDb" id="273116-14324794"/>
<dbReference type="HOGENOM" id="CLU_127515_4_1_2"/>
<dbReference type="Proteomes" id="UP000001017">
    <property type="component" value="Chromosome"/>
</dbReference>
<dbReference type="PhylomeDB" id="Q97B78"/>